<dbReference type="OrthoDB" id="8020162at2"/>
<comment type="caution">
    <text evidence="1">The sequence shown here is derived from an EMBL/GenBank/DDBJ whole genome shotgun (WGS) entry which is preliminary data.</text>
</comment>
<protein>
    <submittedName>
        <fullName evidence="1">Uncharacterized protein</fullName>
    </submittedName>
</protein>
<organism evidence="1 2">
    <name type="scientific">Microvirga subterranea</name>
    <dbReference type="NCBI Taxonomy" id="186651"/>
    <lineage>
        <taxon>Bacteria</taxon>
        <taxon>Pseudomonadati</taxon>
        <taxon>Pseudomonadota</taxon>
        <taxon>Alphaproteobacteria</taxon>
        <taxon>Hyphomicrobiales</taxon>
        <taxon>Methylobacteriaceae</taxon>
        <taxon>Microvirga</taxon>
    </lineage>
</organism>
<proteinExistence type="predicted"/>
<dbReference type="AlphaFoldDB" id="A0A370H967"/>
<evidence type="ECO:0000313" key="2">
    <source>
        <dbReference type="Proteomes" id="UP000254925"/>
    </source>
</evidence>
<reference evidence="1 2" key="1">
    <citation type="submission" date="2018-07" db="EMBL/GenBank/DDBJ databases">
        <title>Genomic Encyclopedia of Type Strains, Phase IV (KMG-IV): sequencing the most valuable type-strain genomes for metagenomic binning, comparative biology and taxonomic classification.</title>
        <authorList>
            <person name="Goeker M."/>
        </authorList>
    </citation>
    <scope>NUCLEOTIDE SEQUENCE [LARGE SCALE GENOMIC DNA]</scope>
    <source>
        <strain evidence="1 2">DSM 14364</strain>
    </source>
</reference>
<accession>A0A370H967</accession>
<keyword evidence="2" id="KW-1185">Reference proteome</keyword>
<dbReference type="Proteomes" id="UP000254925">
    <property type="component" value="Unassembled WGS sequence"/>
</dbReference>
<sequence>MMQQIRYSGRMSTEIAAIKEQLLDQWQKIAVDLIKGGVPAEIVFETMLTVGLAGQVEIYGKDPAVAKLTAIAEHLSEQARLEKEALREASSATKN</sequence>
<gene>
    <name evidence="1" type="ORF">DES45_11435</name>
</gene>
<name>A0A370H967_9HYPH</name>
<dbReference type="RefSeq" id="WP_114772783.1">
    <property type="nucleotide sequence ID" value="NZ_QQBB01000014.1"/>
</dbReference>
<evidence type="ECO:0000313" key="1">
    <source>
        <dbReference type="EMBL" id="RDI52574.1"/>
    </source>
</evidence>
<dbReference type="EMBL" id="QQBB01000014">
    <property type="protein sequence ID" value="RDI52574.1"/>
    <property type="molecule type" value="Genomic_DNA"/>
</dbReference>